<dbReference type="SUPFAM" id="SSF50249">
    <property type="entry name" value="Nucleic acid-binding proteins"/>
    <property type="match status" value="1"/>
</dbReference>
<dbReference type="OrthoDB" id="4509614at2"/>
<dbReference type="GO" id="GO:0003677">
    <property type="term" value="F:DNA binding"/>
    <property type="evidence" value="ECO:0007669"/>
    <property type="project" value="InterPro"/>
</dbReference>
<dbReference type="InterPro" id="IPR027417">
    <property type="entry name" value="P-loop_NTPase"/>
</dbReference>
<dbReference type="InterPro" id="IPR012340">
    <property type="entry name" value="NA-bd_OB-fold"/>
</dbReference>
<dbReference type="KEGG" id="noy:EXE57_05925"/>
<sequence>MNLLRPLGLASLLGLAPAGDAGVEMAHLHTPLPSGDGMGGERIHAEAHVSFGGDDSHLWFGVNYLAGVTDLDAIVAVESLGVFVIEVKGVPLSEIEHYGQGSCKIRNRPGTKTPLQQALKGQQRLVQFLRSSSGMKHIPFVHVTAAFPRIRRSDFVSKWAHPGVIAQAKSMIFEEDLQSAEALRAVLASVIDHPPIGGGEDRRFPLTASAIQSIASAISPDEAVGPTSNDVERMRVVEQSLNKTRRLYVQPVDGTGIREVLFSGPPGTGKTFRLLEIALGHARAGRNVVLACHNKVLASELRRMLLADVVTGDRSENLDVLDVHQLLERYPNVSEDHENASGFDGWVLAKVRRLIRDEQPTERFSTVLVDEAQDVEDWMYELLRWSSEPDAEWFVAEGRGQALYRDDPAPWLTAYKSRVESAKRAHRMQRVYRSGRADHLVARCTHEVSPSLDGIPDFVARHPVVEDQLTLDLGGEEFDRLGEPPAFANLPALPDELTVAEYRDGMVRAYARLITEELELLERLGSPGDLAILVPKPHAHQQRGNAGDYVGQRVIRALELVGCPYIDQVDNEARRSLRPEGAVRLVTYHSSRGVEASRVLILGFEELGRSMGGPLARQRNLAYVTLTRAKFGCRLAVSAARTGPHLDFVQAAAGAVRRELELAESQATTDPEPIPAQVGWEEGEVVRYVADRGFGFIACTDREVFFHLGNVFGVLDADVTPGLRVCFASGSQDGKERATFVASEQPAGLQEPPLQDHSAALVAEPIGDRGFGFALSPVHGRVLMHKSVLPVAVDALTVGTRVDIKVESGADGRMRATDAVLR</sequence>
<dbReference type="AlphaFoldDB" id="A0A4P7GIT2"/>
<evidence type="ECO:0000313" key="2">
    <source>
        <dbReference type="Proteomes" id="UP000294894"/>
    </source>
</evidence>
<dbReference type="GO" id="GO:0000725">
    <property type="term" value="P:recombinational repair"/>
    <property type="evidence" value="ECO:0007669"/>
    <property type="project" value="TreeGrafter"/>
</dbReference>
<dbReference type="Gene3D" id="2.40.50.140">
    <property type="entry name" value="Nucleic acid-binding proteins"/>
    <property type="match status" value="1"/>
</dbReference>
<name>A0A4P7GIT2_9ACTN</name>
<evidence type="ECO:0000313" key="1">
    <source>
        <dbReference type="EMBL" id="QBR91866.1"/>
    </source>
</evidence>
<gene>
    <name evidence="1" type="ORF">EXE57_05925</name>
</gene>
<dbReference type="GO" id="GO:0005524">
    <property type="term" value="F:ATP binding"/>
    <property type="evidence" value="ECO:0007669"/>
    <property type="project" value="InterPro"/>
</dbReference>
<dbReference type="EMBL" id="CP038267">
    <property type="protein sequence ID" value="QBR91866.1"/>
    <property type="molecule type" value="Genomic_DNA"/>
</dbReference>
<dbReference type="PANTHER" id="PTHR11070:SF2">
    <property type="entry name" value="ATP-DEPENDENT DNA HELICASE SRS2"/>
    <property type="match status" value="1"/>
</dbReference>
<proteinExistence type="predicted"/>
<protein>
    <submittedName>
        <fullName evidence="1">Uncharacterized protein</fullName>
    </submittedName>
</protein>
<dbReference type="InterPro" id="IPR000212">
    <property type="entry name" value="DNA_helicase_UvrD/REP"/>
</dbReference>
<dbReference type="SUPFAM" id="SSF52540">
    <property type="entry name" value="P-loop containing nucleoside triphosphate hydrolases"/>
    <property type="match status" value="1"/>
</dbReference>
<reference evidence="1 2" key="1">
    <citation type="submission" date="2019-03" db="EMBL/GenBank/DDBJ databases">
        <title>Three New Species of Nocardioides, Nocardioides euryhalodurans sp. nov., Nocardioides seonyuensis sp. nov. and Nocardioides eburneoflavus sp. nov., Iolated from Soil.</title>
        <authorList>
            <person name="Roh S.G."/>
            <person name="Lee C."/>
            <person name="Kim M.-K."/>
            <person name="Kim S.B."/>
        </authorList>
    </citation>
    <scope>NUCLEOTIDE SEQUENCE [LARGE SCALE GENOMIC DNA]</scope>
    <source>
        <strain evidence="1 2">MMS17-SY117</strain>
    </source>
</reference>
<keyword evidence="2" id="KW-1185">Reference proteome</keyword>
<dbReference type="GO" id="GO:0043138">
    <property type="term" value="F:3'-5' DNA helicase activity"/>
    <property type="evidence" value="ECO:0007669"/>
    <property type="project" value="TreeGrafter"/>
</dbReference>
<accession>A0A4P7GIT2</accession>
<dbReference type="Pfam" id="PF13245">
    <property type="entry name" value="AAA_19"/>
    <property type="match status" value="1"/>
</dbReference>
<dbReference type="Proteomes" id="UP000294894">
    <property type="component" value="Chromosome"/>
</dbReference>
<organism evidence="1 2">
    <name type="scientific">Nocardioides euryhalodurans</name>
    <dbReference type="NCBI Taxonomy" id="2518370"/>
    <lineage>
        <taxon>Bacteria</taxon>
        <taxon>Bacillati</taxon>
        <taxon>Actinomycetota</taxon>
        <taxon>Actinomycetes</taxon>
        <taxon>Propionibacteriales</taxon>
        <taxon>Nocardioidaceae</taxon>
        <taxon>Nocardioides</taxon>
    </lineage>
</organism>
<dbReference type="Gene3D" id="3.40.50.300">
    <property type="entry name" value="P-loop containing nucleotide triphosphate hydrolases"/>
    <property type="match status" value="2"/>
</dbReference>
<dbReference type="PANTHER" id="PTHR11070">
    <property type="entry name" value="UVRD / RECB / PCRA DNA HELICASE FAMILY MEMBER"/>
    <property type="match status" value="1"/>
</dbReference>